<dbReference type="InterPro" id="IPR002611">
    <property type="entry name" value="IstB_ATP-bd"/>
</dbReference>
<dbReference type="SUPFAM" id="SSF52540">
    <property type="entry name" value="P-loop containing nucleoside triphosphate hydrolases"/>
    <property type="match status" value="1"/>
</dbReference>
<evidence type="ECO:0000259" key="1">
    <source>
        <dbReference type="Pfam" id="PF01695"/>
    </source>
</evidence>
<dbReference type="Gene3D" id="3.40.50.300">
    <property type="entry name" value="P-loop containing nucleotide triphosphate hydrolases"/>
    <property type="match status" value="1"/>
</dbReference>
<evidence type="ECO:0000313" key="3">
    <source>
        <dbReference type="Proteomes" id="UP001596220"/>
    </source>
</evidence>
<dbReference type="InterPro" id="IPR027417">
    <property type="entry name" value="P-loop_NTPase"/>
</dbReference>
<keyword evidence="2" id="KW-0547">Nucleotide-binding</keyword>
<accession>A0ABW1P7V9</accession>
<gene>
    <name evidence="2" type="ORF">ACFP3R_15710</name>
</gene>
<proteinExistence type="predicted"/>
<name>A0ABW1P7V9_9PSEU</name>
<dbReference type="PANTHER" id="PTHR30050:SF4">
    <property type="entry name" value="ATP-BINDING PROTEIN RV3427C IN INSERTION SEQUENCE-RELATED"/>
    <property type="match status" value="1"/>
</dbReference>
<sequence length="225" mass="24950">MTEQTITLTVPEVPLPETGDERERRDYLAETAKRVTDSLSRRIPPRFDHATITDPAVGRWAQGLIDAAMDPIGPRSHPLRPHISRGPSLLLLGGTGVGKTHQAWGAVRQLAATGLLRGWQFITAPDLYGELRPRAGSDSERTFREITSASLLVVDDLGAAKSSEWTEEITYRVVNSRYESERPTLWTSNLTGPELREVLGERIVSRLSTCTRITLGGLDRRRKAS</sequence>
<reference evidence="3" key="1">
    <citation type="journal article" date="2019" name="Int. J. Syst. Evol. Microbiol.">
        <title>The Global Catalogue of Microorganisms (GCM) 10K type strain sequencing project: providing services to taxonomists for standard genome sequencing and annotation.</title>
        <authorList>
            <consortium name="The Broad Institute Genomics Platform"/>
            <consortium name="The Broad Institute Genome Sequencing Center for Infectious Disease"/>
            <person name="Wu L."/>
            <person name="Ma J."/>
        </authorList>
    </citation>
    <scope>NUCLEOTIDE SEQUENCE [LARGE SCALE GENOMIC DNA]</scope>
    <source>
        <strain evidence="3">CGMCC 4.7246</strain>
    </source>
</reference>
<keyword evidence="3" id="KW-1185">Reference proteome</keyword>
<dbReference type="EMBL" id="JBHSQO010000013">
    <property type="protein sequence ID" value="MFC6090727.1"/>
    <property type="molecule type" value="Genomic_DNA"/>
</dbReference>
<keyword evidence="2" id="KW-0067">ATP-binding</keyword>
<dbReference type="GO" id="GO:0005524">
    <property type="term" value="F:ATP binding"/>
    <property type="evidence" value="ECO:0007669"/>
    <property type="project" value="UniProtKB-KW"/>
</dbReference>
<organism evidence="2 3">
    <name type="scientific">Saccharothrix lopnurensis</name>
    <dbReference type="NCBI Taxonomy" id="1670621"/>
    <lineage>
        <taxon>Bacteria</taxon>
        <taxon>Bacillati</taxon>
        <taxon>Actinomycetota</taxon>
        <taxon>Actinomycetes</taxon>
        <taxon>Pseudonocardiales</taxon>
        <taxon>Pseudonocardiaceae</taxon>
        <taxon>Saccharothrix</taxon>
    </lineage>
</organism>
<dbReference type="PANTHER" id="PTHR30050">
    <property type="entry name" value="CHROMOSOMAL REPLICATION INITIATOR PROTEIN DNAA"/>
    <property type="match status" value="1"/>
</dbReference>
<protein>
    <submittedName>
        <fullName evidence="2">ATP-binding protein</fullName>
    </submittedName>
</protein>
<comment type="caution">
    <text evidence="2">The sequence shown here is derived from an EMBL/GenBank/DDBJ whole genome shotgun (WGS) entry which is preliminary data.</text>
</comment>
<feature type="domain" description="IstB-like ATP-binding" evidence="1">
    <location>
        <begin position="86"/>
        <end position="202"/>
    </location>
</feature>
<dbReference type="RefSeq" id="WP_380636899.1">
    <property type="nucleotide sequence ID" value="NZ_JBHSQO010000013.1"/>
</dbReference>
<dbReference type="Proteomes" id="UP001596220">
    <property type="component" value="Unassembled WGS sequence"/>
</dbReference>
<evidence type="ECO:0000313" key="2">
    <source>
        <dbReference type="EMBL" id="MFC6090727.1"/>
    </source>
</evidence>
<dbReference type="Pfam" id="PF01695">
    <property type="entry name" value="IstB_IS21"/>
    <property type="match status" value="1"/>
</dbReference>